<name>A0A5B7FQQ9_PORTR</name>
<comment type="caution">
    <text evidence="2">The sequence shown here is derived from an EMBL/GenBank/DDBJ whole genome shotgun (WGS) entry which is preliminary data.</text>
</comment>
<proteinExistence type="predicted"/>
<keyword evidence="3" id="KW-1185">Reference proteome</keyword>
<reference evidence="2 3" key="1">
    <citation type="submission" date="2019-05" db="EMBL/GenBank/DDBJ databases">
        <title>Another draft genome of Portunus trituberculatus and its Hox gene families provides insights of decapod evolution.</title>
        <authorList>
            <person name="Jeong J.-H."/>
            <person name="Song I."/>
            <person name="Kim S."/>
            <person name="Choi T."/>
            <person name="Kim D."/>
            <person name="Ryu S."/>
            <person name="Kim W."/>
        </authorList>
    </citation>
    <scope>NUCLEOTIDE SEQUENCE [LARGE SCALE GENOMIC DNA]</scope>
    <source>
        <tissue evidence="2">Muscle</tissue>
    </source>
</reference>
<gene>
    <name evidence="2" type="ORF">E2C01_043615</name>
</gene>
<feature type="transmembrane region" description="Helical" evidence="1">
    <location>
        <begin position="12"/>
        <end position="30"/>
    </location>
</feature>
<dbReference type="AlphaFoldDB" id="A0A5B7FQQ9"/>
<keyword evidence="1" id="KW-0472">Membrane</keyword>
<evidence type="ECO:0000313" key="3">
    <source>
        <dbReference type="Proteomes" id="UP000324222"/>
    </source>
</evidence>
<keyword evidence="1" id="KW-1133">Transmembrane helix</keyword>
<keyword evidence="1" id="KW-0812">Transmembrane</keyword>
<evidence type="ECO:0000313" key="2">
    <source>
        <dbReference type="EMBL" id="MPC49801.1"/>
    </source>
</evidence>
<sequence length="70" mass="7762">MESVRRGSAGSYRPVALVVVVVVVVSPVPFPPPFGKERLDNTHFLVQPRHRDRLAVARCRTRGHESLGDS</sequence>
<dbReference type="Proteomes" id="UP000324222">
    <property type="component" value="Unassembled WGS sequence"/>
</dbReference>
<accession>A0A5B7FQQ9</accession>
<dbReference type="EMBL" id="VSRR010009102">
    <property type="protein sequence ID" value="MPC49801.1"/>
    <property type="molecule type" value="Genomic_DNA"/>
</dbReference>
<organism evidence="2 3">
    <name type="scientific">Portunus trituberculatus</name>
    <name type="common">Swimming crab</name>
    <name type="synonym">Neptunus trituberculatus</name>
    <dbReference type="NCBI Taxonomy" id="210409"/>
    <lineage>
        <taxon>Eukaryota</taxon>
        <taxon>Metazoa</taxon>
        <taxon>Ecdysozoa</taxon>
        <taxon>Arthropoda</taxon>
        <taxon>Crustacea</taxon>
        <taxon>Multicrustacea</taxon>
        <taxon>Malacostraca</taxon>
        <taxon>Eumalacostraca</taxon>
        <taxon>Eucarida</taxon>
        <taxon>Decapoda</taxon>
        <taxon>Pleocyemata</taxon>
        <taxon>Brachyura</taxon>
        <taxon>Eubrachyura</taxon>
        <taxon>Portunoidea</taxon>
        <taxon>Portunidae</taxon>
        <taxon>Portuninae</taxon>
        <taxon>Portunus</taxon>
    </lineage>
</organism>
<evidence type="ECO:0000256" key="1">
    <source>
        <dbReference type="SAM" id="Phobius"/>
    </source>
</evidence>
<protein>
    <submittedName>
        <fullName evidence="2">Uncharacterized protein</fullName>
    </submittedName>
</protein>